<dbReference type="Pfam" id="PF12762">
    <property type="entry name" value="DDE_Tnp_IS1595"/>
    <property type="match status" value="1"/>
</dbReference>
<comment type="caution">
    <text evidence="2">The sequence shown here is derived from an EMBL/GenBank/DDBJ whole genome shotgun (WGS) entry which is preliminary data.</text>
</comment>
<name>A0A2M7QAT0_9BACT</name>
<feature type="domain" description="ISXO2-like transposase" evidence="1">
    <location>
        <begin position="1"/>
        <end position="112"/>
    </location>
</feature>
<dbReference type="EMBL" id="PFLC01000010">
    <property type="protein sequence ID" value="PIY63262.1"/>
    <property type="molecule type" value="Genomic_DNA"/>
</dbReference>
<accession>A0A2M7QAT0</accession>
<protein>
    <recommendedName>
        <fullName evidence="1">ISXO2-like transposase domain-containing protein</fullName>
    </recommendedName>
</protein>
<dbReference type="SMART" id="SM01126">
    <property type="entry name" value="DDE_Tnp_IS1595"/>
    <property type="match status" value="1"/>
</dbReference>
<evidence type="ECO:0000313" key="2">
    <source>
        <dbReference type="EMBL" id="PIY63262.1"/>
    </source>
</evidence>
<gene>
    <name evidence="2" type="ORF">COY93_00470</name>
</gene>
<dbReference type="PANTHER" id="PTHR47163">
    <property type="entry name" value="DDE_TNP_IS1595 DOMAIN-CONTAINING PROTEIN"/>
    <property type="match status" value="1"/>
</dbReference>
<dbReference type="Proteomes" id="UP000230973">
    <property type="component" value="Unassembled WGS sequence"/>
</dbReference>
<sequence length="132" mass="15116">MFGISNRDTGKVFAKAVPNVRAKTVMPLIRENVKIGSTVMTDEMASYKRSKEHGYNHHTVRHSAGEYVRGNVYTNSIEGFWGQLKRSVDGTYHAVSPAHLQEYVDEHVFRWNHRNSPVHLFHLLLSEVVRPS</sequence>
<dbReference type="NCBIfam" id="NF033547">
    <property type="entry name" value="transpos_IS1595"/>
    <property type="match status" value="1"/>
</dbReference>
<reference evidence="3" key="1">
    <citation type="submission" date="2017-09" db="EMBL/GenBank/DDBJ databases">
        <title>Depth-based differentiation of microbial function through sediment-hosted aquifers and enrichment of novel symbionts in the deep terrestrial subsurface.</title>
        <authorList>
            <person name="Probst A.J."/>
            <person name="Ladd B."/>
            <person name="Jarett J.K."/>
            <person name="Geller-Mcgrath D.E."/>
            <person name="Sieber C.M.K."/>
            <person name="Emerson J.B."/>
            <person name="Anantharaman K."/>
            <person name="Thomas B.C."/>
            <person name="Malmstrom R."/>
            <person name="Stieglmeier M."/>
            <person name="Klingl A."/>
            <person name="Woyke T."/>
            <person name="Ryan C.M."/>
            <person name="Banfield J.F."/>
        </authorList>
    </citation>
    <scope>NUCLEOTIDE SEQUENCE [LARGE SCALE GENOMIC DNA]</scope>
</reference>
<dbReference type="PANTHER" id="PTHR47163:SF2">
    <property type="entry name" value="SI:DKEY-17M8.2"/>
    <property type="match status" value="1"/>
</dbReference>
<dbReference type="InterPro" id="IPR024445">
    <property type="entry name" value="Tnp_ISXO2-like"/>
</dbReference>
<dbReference type="AlphaFoldDB" id="A0A2M7QAT0"/>
<evidence type="ECO:0000259" key="1">
    <source>
        <dbReference type="SMART" id="SM01126"/>
    </source>
</evidence>
<proteinExistence type="predicted"/>
<evidence type="ECO:0000313" key="3">
    <source>
        <dbReference type="Proteomes" id="UP000230973"/>
    </source>
</evidence>
<organism evidence="2 3">
    <name type="scientific">Candidatus Uhrbacteria bacterium CG_4_10_14_0_8_um_filter_58_22</name>
    <dbReference type="NCBI Taxonomy" id="1975029"/>
    <lineage>
        <taxon>Bacteria</taxon>
        <taxon>Candidatus Uhriibacteriota</taxon>
    </lineage>
</organism>
<dbReference type="InterPro" id="IPR053164">
    <property type="entry name" value="IS1016-like_transposase"/>
</dbReference>